<dbReference type="InterPro" id="IPR011041">
    <property type="entry name" value="Quinoprot_gluc/sorb_DH_b-prop"/>
</dbReference>
<evidence type="ECO:0000256" key="1">
    <source>
        <dbReference type="SAM" id="SignalP"/>
    </source>
</evidence>
<name>A0A1H1L6C5_9GAMM</name>
<dbReference type="STRING" id="487184.SAMN05216421_0041"/>
<keyword evidence="4" id="KW-1185">Reference proteome</keyword>
<evidence type="ECO:0000313" key="4">
    <source>
        <dbReference type="Proteomes" id="UP000243207"/>
    </source>
</evidence>
<evidence type="ECO:0000259" key="2">
    <source>
        <dbReference type="Pfam" id="PF07995"/>
    </source>
</evidence>
<dbReference type="EMBL" id="LT629736">
    <property type="protein sequence ID" value="SDR69469.1"/>
    <property type="molecule type" value="Genomic_DNA"/>
</dbReference>
<reference evidence="4" key="1">
    <citation type="submission" date="2016-10" db="EMBL/GenBank/DDBJ databases">
        <authorList>
            <person name="Varghese N."/>
            <person name="Submissions S."/>
        </authorList>
    </citation>
    <scope>NUCLEOTIDE SEQUENCE [LARGE SCALE GENOMIC DNA]</scope>
    <source>
        <strain evidence="4">NRRL B-51270</strain>
    </source>
</reference>
<dbReference type="SUPFAM" id="SSF50952">
    <property type="entry name" value="Soluble quinoprotein glucose dehydrogenase"/>
    <property type="match status" value="1"/>
</dbReference>
<feature type="domain" description="Glucose/Sorbosone dehydrogenase" evidence="2">
    <location>
        <begin position="34"/>
        <end position="362"/>
    </location>
</feature>
<sequence>MSAKRNALLVAVGLGLSLGIHAAGYQTEVVAEGLDHPWSLAFLPDGRMLVTERAGRLRVIDEAGNLREEPVDGLPDIFNQSQAGLFEVALDPQYDETGRLFISYACGTESANHTCLISARLQDNRLTEVTEIFRVKPAKEGGAHYGGRIAFLPDNTLVLGLGDGFTYREQAQNKENHLGSIVRLKRDGSAPQDNPFVDEPGAQPEIFSIGNRNVQGIVYDQANQRIVAHEHGPRGGDEINIIEPGKNYGWPKVTHGVDYSGAVISPHEQMEGMEDPIVMWKPSIAPSGMTLYRGGMFPEWDGDFLVSALAAREVRRVRLDGREEVEQESLFKELGERFRDVRTGPDGAIFLLTDAEEGQVIRVYRE</sequence>
<dbReference type="PANTHER" id="PTHR19328:SF75">
    <property type="entry name" value="ALDOSE SUGAR DEHYDROGENASE YLII"/>
    <property type="match status" value="1"/>
</dbReference>
<feature type="signal peptide" evidence="1">
    <location>
        <begin position="1"/>
        <end position="22"/>
    </location>
</feature>
<feature type="chain" id="PRO_5009253145" evidence="1">
    <location>
        <begin position="23"/>
        <end position="366"/>
    </location>
</feature>
<keyword evidence="1" id="KW-0732">Signal</keyword>
<dbReference type="Gene3D" id="2.120.10.30">
    <property type="entry name" value="TolB, C-terminal domain"/>
    <property type="match status" value="1"/>
</dbReference>
<dbReference type="InterPro" id="IPR012938">
    <property type="entry name" value="Glc/Sorbosone_DH"/>
</dbReference>
<dbReference type="RefSeq" id="WP_197673856.1">
    <property type="nucleotide sequence ID" value="NZ_LT629736.1"/>
</dbReference>
<gene>
    <name evidence="3" type="ORF">SAMN05216421_0041</name>
</gene>
<dbReference type="AlphaFoldDB" id="A0A1H1L6C5"/>
<dbReference type="Proteomes" id="UP000243207">
    <property type="component" value="Chromosome I"/>
</dbReference>
<dbReference type="Pfam" id="PF07995">
    <property type="entry name" value="GSDH"/>
    <property type="match status" value="1"/>
</dbReference>
<proteinExistence type="predicted"/>
<organism evidence="3 4">
    <name type="scientific">Halopseudomonas xinjiangensis</name>
    <dbReference type="NCBI Taxonomy" id="487184"/>
    <lineage>
        <taxon>Bacteria</taxon>
        <taxon>Pseudomonadati</taxon>
        <taxon>Pseudomonadota</taxon>
        <taxon>Gammaproteobacteria</taxon>
        <taxon>Pseudomonadales</taxon>
        <taxon>Pseudomonadaceae</taxon>
        <taxon>Halopseudomonas</taxon>
    </lineage>
</organism>
<protein>
    <submittedName>
        <fullName evidence="3">Glucose/arabinose dehydrogenase, beta-propeller fold</fullName>
    </submittedName>
</protein>
<accession>A0A1H1L6C5</accession>
<dbReference type="PANTHER" id="PTHR19328">
    <property type="entry name" value="HEDGEHOG-INTERACTING PROTEIN"/>
    <property type="match status" value="1"/>
</dbReference>
<dbReference type="InterPro" id="IPR011042">
    <property type="entry name" value="6-blade_b-propeller_TolB-like"/>
</dbReference>
<evidence type="ECO:0000313" key="3">
    <source>
        <dbReference type="EMBL" id="SDR69469.1"/>
    </source>
</evidence>